<reference evidence="2" key="1">
    <citation type="submission" date="2018-01" db="EMBL/GenBank/DDBJ databases">
        <authorList>
            <person name="Mao J.F."/>
        </authorList>
    </citation>
    <scope>NUCLEOTIDE SEQUENCE</scope>
    <source>
        <strain evidence="2">Huo1</strain>
        <tissue evidence="2">Leaf</tissue>
    </source>
</reference>
<proteinExistence type="predicted"/>
<keyword evidence="3" id="KW-1185">Reference proteome</keyword>
<evidence type="ECO:0000256" key="1">
    <source>
        <dbReference type="SAM" id="MobiDB-lite"/>
    </source>
</evidence>
<reference evidence="2" key="2">
    <citation type="submission" date="2020-08" db="EMBL/GenBank/DDBJ databases">
        <title>Plant Genome Project.</title>
        <authorList>
            <person name="Zhang R.-G."/>
        </authorList>
    </citation>
    <scope>NUCLEOTIDE SEQUENCE</scope>
    <source>
        <strain evidence="2">Huo1</strain>
        <tissue evidence="2">Leaf</tissue>
    </source>
</reference>
<organism evidence="2">
    <name type="scientific">Salvia splendens</name>
    <name type="common">Scarlet sage</name>
    <dbReference type="NCBI Taxonomy" id="180675"/>
    <lineage>
        <taxon>Eukaryota</taxon>
        <taxon>Viridiplantae</taxon>
        <taxon>Streptophyta</taxon>
        <taxon>Embryophyta</taxon>
        <taxon>Tracheophyta</taxon>
        <taxon>Spermatophyta</taxon>
        <taxon>Magnoliopsida</taxon>
        <taxon>eudicotyledons</taxon>
        <taxon>Gunneridae</taxon>
        <taxon>Pentapetalae</taxon>
        <taxon>asterids</taxon>
        <taxon>lamiids</taxon>
        <taxon>Lamiales</taxon>
        <taxon>Lamiaceae</taxon>
        <taxon>Nepetoideae</taxon>
        <taxon>Mentheae</taxon>
        <taxon>Salviinae</taxon>
        <taxon>Salvia</taxon>
        <taxon>Salvia subgen. Calosphace</taxon>
        <taxon>core Calosphace</taxon>
    </lineage>
</organism>
<feature type="region of interest" description="Disordered" evidence="1">
    <location>
        <begin position="72"/>
        <end position="113"/>
    </location>
</feature>
<dbReference type="AlphaFoldDB" id="A0A8X8ZLK4"/>
<evidence type="ECO:0000313" key="2">
    <source>
        <dbReference type="EMBL" id="KAG6409832.1"/>
    </source>
</evidence>
<dbReference type="Proteomes" id="UP000298416">
    <property type="component" value="Unassembled WGS sequence"/>
</dbReference>
<evidence type="ECO:0000313" key="3">
    <source>
        <dbReference type="Proteomes" id="UP000298416"/>
    </source>
</evidence>
<feature type="compositionally biased region" description="Basic and acidic residues" evidence="1">
    <location>
        <begin position="156"/>
        <end position="174"/>
    </location>
</feature>
<feature type="region of interest" description="Disordered" evidence="1">
    <location>
        <begin position="135"/>
        <end position="174"/>
    </location>
</feature>
<gene>
    <name evidence="2" type="ORF">SASPL_127874</name>
</gene>
<protein>
    <submittedName>
        <fullName evidence="2">Uncharacterized protein</fullName>
    </submittedName>
</protein>
<name>A0A8X8ZLK4_SALSN</name>
<accession>A0A8X8ZLK4</accession>
<dbReference type="EMBL" id="PNBA02000010">
    <property type="protein sequence ID" value="KAG6409832.1"/>
    <property type="molecule type" value="Genomic_DNA"/>
</dbReference>
<comment type="caution">
    <text evidence="2">The sequence shown here is derived from an EMBL/GenBank/DDBJ whole genome shotgun (WGS) entry which is preliminary data.</text>
</comment>
<sequence length="174" mass="19762">MNGLHGLDFDVHYGTHFKSSRPQNKQQRRSIIIKVGWPKKGGQIVPESVLKKQKRAKEWALVKKQEAAVPNGMFFTNKNQRRRPCTTAKPFISESRRQSPRKKAGQPRGEGYWKTSDLLNKTIEVVIEKPPIVEKDPAPEYVGVPPRVRRNAAIELDSRTAERGNDSESKAKPP</sequence>